<accession>A0A382FV65</accession>
<organism evidence="2">
    <name type="scientific">marine metagenome</name>
    <dbReference type="NCBI Taxonomy" id="408172"/>
    <lineage>
        <taxon>unclassified sequences</taxon>
        <taxon>metagenomes</taxon>
        <taxon>ecological metagenomes</taxon>
    </lineage>
</organism>
<proteinExistence type="predicted"/>
<feature type="non-terminal residue" evidence="2">
    <location>
        <position position="37"/>
    </location>
</feature>
<name>A0A382FV65_9ZZZZ</name>
<evidence type="ECO:0000256" key="1">
    <source>
        <dbReference type="SAM" id="MobiDB-lite"/>
    </source>
</evidence>
<feature type="compositionally biased region" description="Basic and acidic residues" evidence="1">
    <location>
        <begin position="1"/>
        <end position="23"/>
    </location>
</feature>
<evidence type="ECO:0000313" key="2">
    <source>
        <dbReference type="EMBL" id="SVB65851.1"/>
    </source>
</evidence>
<feature type="region of interest" description="Disordered" evidence="1">
    <location>
        <begin position="1"/>
        <end position="37"/>
    </location>
</feature>
<gene>
    <name evidence="2" type="ORF">METZ01_LOCUS218705</name>
</gene>
<sequence length="37" mass="4562">MNREEFIIPRDMDEITAEPDHQRREVKRSAITTYRKE</sequence>
<dbReference type="EMBL" id="UINC01051550">
    <property type="protein sequence ID" value="SVB65851.1"/>
    <property type="molecule type" value="Genomic_DNA"/>
</dbReference>
<protein>
    <submittedName>
        <fullName evidence="2">Uncharacterized protein</fullName>
    </submittedName>
</protein>
<reference evidence="2" key="1">
    <citation type="submission" date="2018-05" db="EMBL/GenBank/DDBJ databases">
        <authorList>
            <person name="Lanie J.A."/>
            <person name="Ng W.-L."/>
            <person name="Kazmierczak K.M."/>
            <person name="Andrzejewski T.M."/>
            <person name="Davidsen T.M."/>
            <person name="Wayne K.J."/>
            <person name="Tettelin H."/>
            <person name="Glass J.I."/>
            <person name="Rusch D."/>
            <person name="Podicherti R."/>
            <person name="Tsui H.-C.T."/>
            <person name="Winkler M.E."/>
        </authorList>
    </citation>
    <scope>NUCLEOTIDE SEQUENCE</scope>
</reference>
<dbReference type="AlphaFoldDB" id="A0A382FV65"/>